<accession>A0A9P5TLK9</accession>
<reference evidence="2" key="1">
    <citation type="submission" date="2020-11" db="EMBL/GenBank/DDBJ databases">
        <authorList>
            <consortium name="DOE Joint Genome Institute"/>
            <person name="Ahrendt S."/>
            <person name="Riley R."/>
            <person name="Andreopoulos W."/>
            <person name="LaButti K."/>
            <person name="Pangilinan J."/>
            <person name="Ruiz-duenas F.J."/>
            <person name="Barrasa J.M."/>
            <person name="Sanchez-Garcia M."/>
            <person name="Camarero S."/>
            <person name="Miyauchi S."/>
            <person name="Serrano A."/>
            <person name="Linde D."/>
            <person name="Babiker R."/>
            <person name="Drula E."/>
            <person name="Ayuso-Fernandez I."/>
            <person name="Pacheco R."/>
            <person name="Padilla G."/>
            <person name="Ferreira P."/>
            <person name="Barriuso J."/>
            <person name="Kellner H."/>
            <person name="Castanera R."/>
            <person name="Alfaro M."/>
            <person name="Ramirez L."/>
            <person name="Pisabarro A.G."/>
            <person name="Kuo A."/>
            <person name="Tritt A."/>
            <person name="Lipzen A."/>
            <person name="He G."/>
            <person name="Yan M."/>
            <person name="Ng V."/>
            <person name="Cullen D."/>
            <person name="Martin F."/>
            <person name="Rosso M.-N."/>
            <person name="Henrissat B."/>
            <person name="Hibbett D."/>
            <person name="Martinez A.T."/>
            <person name="Grigoriev I.V."/>
        </authorList>
    </citation>
    <scope>NUCLEOTIDE SEQUENCE</scope>
    <source>
        <strain evidence="2">AH 44721</strain>
    </source>
</reference>
<sequence>MPSKPLRLPTRTPGIPYSVFLQSARPQDYFSHVQLCRAYLESTTRALQENVPLRPPTAYSRTVAPALPLTQSPAALGQALAPESHCLLQKEVLEVEFELSSGTFAEHRALVGREKFRTRIRYALSRAVRKELSFSILTLSSIFVGTITSISPFTLRRSVGLEWVVWQSACGVDKCRGSVWNQDFPFVDAGIELGTFGWGMTRVCFILSYKVLTFTVLFPALLQIIHQTADEVASAASTREERFKSLPARTSRSDDAYTAEEHVATPSYDLSKNDDSESDEPSDLGVAHRQRSV</sequence>
<protein>
    <submittedName>
        <fullName evidence="2">Uncharacterized protein</fullName>
    </submittedName>
</protein>
<name>A0A9P5TLK9_GYMJU</name>
<proteinExistence type="predicted"/>
<dbReference type="Proteomes" id="UP000724874">
    <property type="component" value="Unassembled WGS sequence"/>
</dbReference>
<evidence type="ECO:0000313" key="3">
    <source>
        <dbReference type="Proteomes" id="UP000724874"/>
    </source>
</evidence>
<comment type="caution">
    <text evidence="2">The sequence shown here is derived from an EMBL/GenBank/DDBJ whole genome shotgun (WGS) entry which is preliminary data.</text>
</comment>
<feature type="compositionally biased region" description="Basic and acidic residues" evidence="1">
    <location>
        <begin position="251"/>
        <end position="263"/>
    </location>
</feature>
<dbReference type="AlphaFoldDB" id="A0A9P5TLK9"/>
<feature type="region of interest" description="Disordered" evidence="1">
    <location>
        <begin position="244"/>
        <end position="293"/>
    </location>
</feature>
<organism evidence="2 3">
    <name type="scientific">Gymnopilus junonius</name>
    <name type="common">Spectacular rustgill mushroom</name>
    <name type="synonym">Gymnopilus spectabilis subsp. junonius</name>
    <dbReference type="NCBI Taxonomy" id="109634"/>
    <lineage>
        <taxon>Eukaryota</taxon>
        <taxon>Fungi</taxon>
        <taxon>Dikarya</taxon>
        <taxon>Basidiomycota</taxon>
        <taxon>Agaricomycotina</taxon>
        <taxon>Agaricomycetes</taxon>
        <taxon>Agaricomycetidae</taxon>
        <taxon>Agaricales</taxon>
        <taxon>Agaricineae</taxon>
        <taxon>Hymenogastraceae</taxon>
        <taxon>Gymnopilus</taxon>
    </lineage>
</organism>
<keyword evidence="3" id="KW-1185">Reference proteome</keyword>
<evidence type="ECO:0000256" key="1">
    <source>
        <dbReference type="SAM" id="MobiDB-lite"/>
    </source>
</evidence>
<evidence type="ECO:0000313" key="2">
    <source>
        <dbReference type="EMBL" id="KAF8891594.1"/>
    </source>
</evidence>
<dbReference type="EMBL" id="JADNYJ010000071">
    <property type="protein sequence ID" value="KAF8891594.1"/>
    <property type="molecule type" value="Genomic_DNA"/>
</dbReference>
<gene>
    <name evidence="2" type="ORF">CPB84DRAFT_1848888</name>
</gene>